<dbReference type="RefSeq" id="WP_311711591.1">
    <property type="nucleotide sequence ID" value="NZ_JAVRFB010000103.1"/>
</dbReference>
<name>A0ABU2QS03_9ACTN</name>
<dbReference type="PANTHER" id="PTHR45649">
    <property type="entry name" value="AMINO-ACID PERMEASE BAT1"/>
    <property type="match status" value="1"/>
</dbReference>
<evidence type="ECO:0000256" key="2">
    <source>
        <dbReference type="ARBA" id="ARBA00022448"/>
    </source>
</evidence>
<dbReference type="Gene3D" id="1.20.1740.10">
    <property type="entry name" value="Amino acid/polyamine transporter I"/>
    <property type="match status" value="1"/>
</dbReference>
<proteinExistence type="predicted"/>
<dbReference type="PANTHER" id="PTHR45649:SF26">
    <property type="entry name" value="OS04G0435100 PROTEIN"/>
    <property type="match status" value="1"/>
</dbReference>
<evidence type="ECO:0000256" key="4">
    <source>
        <dbReference type="ARBA" id="ARBA00022989"/>
    </source>
</evidence>
<feature type="transmembrane region" description="Helical" evidence="6">
    <location>
        <begin position="38"/>
        <end position="57"/>
    </location>
</feature>
<reference evidence="8" key="1">
    <citation type="submission" date="2023-07" db="EMBL/GenBank/DDBJ databases">
        <title>30 novel species of actinomycetes from the DSMZ collection.</title>
        <authorList>
            <person name="Nouioui I."/>
        </authorList>
    </citation>
    <scope>NUCLEOTIDE SEQUENCE [LARGE SCALE GENOMIC DNA]</scope>
    <source>
        <strain evidence="8">DSM 41635</strain>
    </source>
</reference>
<keyword evidence="3 6" id="KW-0812">Transmembrane</keyword>
<keyword evidence="2" id="KW-0813">Transport</keyword>
<feature type="non-terminal residue" evidence="7">
    <location>
        <position position="160"/>
    </location>
</feature>
<gene>
    <name evidence="7" type="ORF">RM528_33980</name>
</gene>
<evidence type="ECO:0000256" key="5">
    <source>
        <dbReference type="ARBA" id="ARBA00023136"/>
    </source>
</evidence>
<comment type="caution">
    <text evidence="7">The sequence shown here is derived from an EMBL/GenBank/DDBJ whole genome shotgun (WGS) entry which is preliminary data.</text>
</comment>
<sequence>MPEGHEELTEHLTDDEQHLAKLGYVQELQRSWSGFSNFAISFSIISILAGCFTSFGLGWNNGGPAAIAWGWPIVSVFILIIGFCLAELVSAYPTSGGIYWWASKLGGPKAGFYTGWLNLIGLIAILASVSYGSATFLDLTLGTFSKSWLAGYSLTRVFIM</sequence>
<dbReference type="Proteomes" id="UP001180503">
    <property type="component" value="Unassembled WGS sequence"/>
</dbReference>
<organism evidence="7 8">
    <name type="scientific">Streptomyces edwardsiae</name>
    <dbReference type="NCBI Taxonomy" id="3075527"/>
    <lineage>
        <taxon>Bacteria</taxon>
        <taxon>Bacillati</taxon>
        <taxon>Actinomycetota</taxon>
        <taxon>Actinomycetes</taxon>
        <taxon>Kitasatosporales</taxon>
        <taxon>Streptomycetaceae</taxon>
        <taxon>Streptomyces</taxon>
    </lineage>
</organism>
<feature type="transmembrane region" description="Helical" evidence="6">
    <location>
        <begin position="110"/>
        <end position="131"/>
    </location>
</feature>
<keyword evidence="5 6" id="KW-0472">Membrane</keyword>
<accession>A0ABU2QS03</accession>
<keyword evidence="4 6" id="KW-1133">Transmembrane helix</keyword>
<feature type="transmembrane region" description="Helical" evidence="6">
    <location>
        <begin position="69"/>
        <end position="89"/>
    </location>
</feature>
<dbReference type="PROSITE" id="PS00218">
    <property type="entry name" value="AMINO_ACID_PERMEASE_1"/>
    <property type="match status" value="1"/>
</dbReference>
<evidence type="ECO:0000313" key="8">
    <source>
        <dbReference type="Proteomes" id="UP001180503"/>
    </source>
</evidence>
<dbReference type="InterPro" id="IPR002293">
    <property type="entry name" value="AA/rel_permease1"/>
</dbReference>
<comment type="subcellular location">
    <subcellularLocation>
        <location evidence="1">Membrane</location>
        <topology evidence="1">Multi-pass membrane protein</topology>
    </subcellularLocation>
</comment>
<evidence type="ECO:0000313" key="7">
    <source>
        <dbReference type="EMBL" id="MDT0406852.1"/>
    </source>
</evidence>
<evidence type="ECO:0000256" key="1">
    <source>
        <dbReference type="ARBA" id="ARBA00004141"/>
    </source>
</evidence>
<protein>
    <submittedName>
        <fullName evidence="7">Amino acid permease</fullName>
    </submittedName>
</protein>
<dbReference type="InterPro" id="IPR004840">
    <property type="entry name" value="Amino_acid_permease_CS"/>
</dbReference>
<dbReference type="Pfam" id="PF13520">
    <property type="entry name" value="AA_permease_2"/>
    <property type="match status" value="1"/>
</dbReference>
<evidence type="ECO:0000256" key="6">
    <source>
        <dbReference type="SAM" id="Phobius"/>
    </source>
</evidence>
<dbReference type="EMBL" id="JAVRFB010000103">
    <property type="protein sequence ID" value="MDT0406852.1"/>
    <property type="molecule type" value="Genomic_DNA"/>
</dbReference>
<evidence type="ECO:0000256" key="3">
    <source>
        <dbReference type="ARBA" id="ARBA00022692"/>
    </source>
</evidence>